<dbReference type="InterPro" id="IPR047057">
    <property type="entry name" value="MerR_fam"/>
</dbReference>
<dbReference type="CDD" id="cd01107">
    <property type="entry name" value="HTH_BmrR"/>
    <property type="match status" value="1"/>
</dbReference>
<dbReference type="PANTHER" id="PTHR30204:SF97">
    <property type="entry name" value="MERR FAMILY REGULATORY PROTEIN"/>
    <property type="match status" value="1"/>
</dbReference>
<feature type="domain" description="HTH merR-type" evidence="2">
    <location>
        <begin position="1"/>
        <end position="71"/>
    </location>
</feature>
<organism evidence="3 4">
    <name type="scientific">Tersicoccus solisilvae</name>
    <dbReference type="NCBI Taxonomy" id="1882339"/>
    <lineage>
        <taxon>Bacteria</taxon>
        <taxon>Bacillati</taxon>
        <taxon>Actinomycetota</taxon>
        <taxon>Actinomycetes</taxon>
        <taxon>Micrococcales</taxon>
        <taxon>Micrococcaceae</taxon>
        <taxon>Tersicoccus</taxon>
    </lineage>
</organism>
<dbReference type="PANTHER" id="PTHR30204">
    <property type="entry name" value="REDOX-CYCLING DRUG-SENSING TRANSCRIPTIONAL ACTIVATOR SOXR"/>
    <property type="match status" value="1"/>
</dbReference>
<dbReference type="SUPFAM" id="SSF46955">
    <property type="entry name" value="Putative DNA-binding domain"/>
    <property type="match status" value="1"/>
</dbReference>
<dbReference type="RefSeq" id="WP_188668746.1">
    <property type="nucleotide sequence ID" value="NZ_BMJI01000018.1"/>
</dbReference>
<sequence length="277" mass="30065">MIAIGEFARLGQVSVRMLRHYDAIGLLTPHHVDPFTGYRFYSPEQLAVLNRIVALRGLGFGLEQIGVMIREDVTADALRSLLSSRRDDITLEHHRALRQLADVELRLLMIEKEHAMNDVDVVIKSLPAVRIACRTAVADSQPEIGPIVGPMFGEVAGVVARAGGIPRTPVAEYMADDDGRIHIVAGFAFDGDARSLVGGPLDGVEVRELPAVDEAACVVHLGSMETIGVSWQSLIQQLPARGVQPSGPGRELYVRAEPVDDQSQWVTELQQPVTAAS</sequence>
<dbReference type="InterPro" id="IPR009061">
    <property type="entry name" value="DNA-bd_dom_put_sf"/>
</dbReference>
<dbReference type="Gene3D" id="1.10.1660.10">
    <property type="match status" value="1"/>
</dbReference>
<accession>A0ABQ1PGY1</accession>
<dbReference type="EMBL" id="BMJI01000018">
    <property type="protein sequence ID" value="GGC96886.1"/>
    <property type="molecule type" value="Genomic_DNA"/>
</dbReference>
<dbReference type="Gene3D" id="3.20.80.10">
    <property type="entry name" value="Regulatory factor, effector binding domain"/>
    <property type="match status" value="1"/>
</dbReference>
<dbReference type="InterPro" id="IPR010499">
    <property type="entry name" value="AraC_E-bd"/>
</dbReference>
<dbReference type="InterPro" id="IPR011256">
    <property type="entry name" value="Reg_factor_effector_dom_sf"/>
</dbReference>
<evidence type="ECO:0000256" key="1">
    <source>
        <dbReference type="ARBA" id="ARBA00023125"/>
    </source>
</evidence>
<keyword evidence="1" id="KW-0238">DNA-binding</keyword>
<dbReference type="SUPFAM" id="SSF55136">
    <property type="entry name" value="Probable bacterial effector-binding domain"/>
    <property type="match status" value="1"/>
</dbReference>
<dbReference type="PROSITE" id="PS50937">
    <property type="entry name" value="HTH_MERR_2"/>
    <property type="match status" value="1"/>
</dbReference>
<dbReference type="SMART" id="SM00871">
    <property type="entry name" value="AraC_E_bind"/>
    <property type="match status" value="1"/>
</dbReference>
<comment type="caution">
    <text evidence="3">The sequence shown here is derived from an EMBL/GenBank/DDBJ whole genome shotgun (WGS) entry which is preliminary data.</text>
</comment>
<evidence type="ECO:0000313" key="3">
    <source>
        <dbReference type="EMBL" id="GGC96886.1"/>
    </source>
</evidence>
<dbReference type="SMART" id="SM00422">
    <property type="entry name" value="HTH_MERR"/>
    <property type="match status" value="1"/>
</dbReference>
<dbReference type="InterPro" id="IPR000551">
    <property type="entry name" value="MerR-type_HTH_dom"/>
</dbReference>
<evidence type="ECO:0000313" key="4">
    <source>
        <dbReference type="Proteomes" id="UP000597761"/>
    </source>
</evidence>
<dbReference type="Pfam" id="PF06445">
    <property type="entry name" value="GyrI-like"/>
    <property type="match status" value="1"/>
</dbReference>
<proteinExistence type="predicted"/>
<protein>
    <submittedName>
        <fullName evidence="3">MerR family transcriptional regulator</fullName>
    </submittedName>
</protein>
<reference evidence="4" key="1">
    <citation type="journal article" date="2019" name="Int. J. Syst. Evol. Microbiol.">
        <title>The Global Catalogue of Microorganisms (GCM) 10K type strain sequencing project: providing services to taxonomists for standard genome sequencing and annotation.</title>
        <authorList>
            <consortium name="The Broad Institute Genomics Platform"/>
            <consortium name="The Broad Institute Genome Sequencing Center for Infectious Disease"/>
            <person name="Wu L."/>
            <person name="Ma J."/>
        </authorList>
    </citation>
    <scope>NUCLEOTIDE SEQUENCE [LARGE SCALE GENOMIC DNA]</scope>
    <source>
        <strain evidence="4">CGMCC 1.15480</strain>
    </source>
</reference>
<gene>
    <name evidence="3" type="ORF">GCM10011512_24890</name>
</gene>
<dbReference type="Pfam" id="PF13411">
    <property type="entry name" value="MerR_1"/>
    <property type="match status" value="1"/>
</dbReference>
<name>A0ABQ1PGY1_9MICC</name>
<dbReference type="InterPro" id="IPR029442">
    <property type="entry name" value="GyrI-like"/>
</dbReference>
<dbReference type="Proteomes" id="UP000597761">
    <property type="component" value="Unassembled WGS sequence"/>
</dbReference>
<evidence type="ECO:0000259" key="2">
    <source>
        <dbReference type="PROSITE" id="PS50937"/>
    </source>
</evidence>
<keyword evidence="4" id="KW-1185">Reference proteome</keyword>